<dbReference type="STRING" id="1848.SAMN05443637_1471"/>
<organism evidence="3 4">
    <name type="scientific">Pseudonocardia thermophila</name>
    <dbReference type="NCBI Taxonomy" id="1848"/>
    <lineage>
        <taxon>Bacteria</taxon>
        <taxon>Bacillati</taxon>
        <taxon>Actinomycetota</taxon>
        <taxon>Actinomycetes</taxon>
        <taxon>Pseudonocardiales</taxon>
        <taxon>Pseudonocardiaceae</taxon>
        <taxon>Pseudonocardia</taxon>
    </lineage>
</organism>
<accession>A0A1M7BJE2</accession>
<dbReference type="InterPro" id="IPR002195">
    <property type="entry name" value="Dihydroorotase_CS"/>
</dbReference>
<evidence type="ECO:0008006" key="5">
    <source>
        <dbReference type="Google" id="ProtNLM"/>
    </source>
</evidence>
<dbReference type="SUPFAM" id="SSF51338">
    <property type="entry name" value="Composite domain of metallo-dependent hydrolases"/>
    <property type="match status" value="1"/>
</dbReference>
<protein>
    <recommendedName>
        <fullName evidence="5">Amidohydrolase family protein</fullName>
    </recommendedName>
</protein>
<evidence type="ECO:0000256" key="2">
    <source>
        <dbReference type="ARBA" id="ARBA00010286"/>
    </source>
</evidence>
<dbReference type="GO" id="GO:0006145">
    <property type="term" value="P:purine nucleobase catabolic process"/>
    <property type="evidence" value="ECO:0007669"/>
    <property type="project" value="TreeGrafter"/>
</dbReference>
<name>A0A1M7BJE2_PSETH</name>
<dbReference type="PANTHER" id="PTHR43668:SF2">
    <property type="entry name" value="ALLANTOINASE"/>
    <property type="match status" value="1"/>
</dbReference>
<feature type="non-terminal residue" evidence="3">
    <location>
        <position position="75"/>
    </location>
</feature>
<gene>
    <name evidence="3" type="ORF">SAMN05443637_1471</name>
</gene>
<dbReference type="InterPro" id="IPR011059">
    <property type="entry name" value="Metal-dep_hydrolase_composite"/>
</dbReference>
<comment type="cofactor">
    <cofactor evidence="1">
        <name>Zn(2+)</name>
        <dbReference type="ChEBI" id="CHEBI:29105"/>
    </cofactor>
</comment>
<sequence length="75" mass="8057">MRTVLRARRAIVDGQEQPAAVVVAGARIEAVLPYDTPFEGGAIREVVLGADEVLLPGLVDSHVHVNEPGRTEWEG</sequence>
<evidence type="ECO:0000256" key="1">
    <source>
        <dbReference type="ARBA" id="ARBA00001947"/>
    </source>
</evidence>
<dbReference type="Gene3D" id="3.20.20.140">
    <property type="entry name" value="Metal-dependent hydrolases"/>
    <property type="match status" value="1"/>
</dbReference>
<dbReference type="GO" id="GO:0004038">
    <property type="term" value="F:allantoinase activity"/>
    <property type="evidence" value="ECO:0007669"/>
    <property type="project" value="TreeGrafter"/>
</dbReference>
<evidence type="ECO:0000313" key="3">
    <source>
        <dbReference type="EMBL" id="SHL55132.1"/>
    </source>
</evidence>
<dbReference type="InterPro" id="IPR050138">
    <property type="entry name" value="DHOase/Allantoinase_Hydrolase"/>
</dbReference>
<comment type="similarity">
    <text evidence="2">Belongs to the metallo-dependent hydrolases superfamily. DHOase family. Class I DHOase subfamily.</text>
</comment>
<dbReference type="Proteomes" id="UP000184363">
    <property type="component" value="Unassembled WGS sequence"/>
</dbReference>
<dbReference type="AlphaFoldDB" id="A0A1M7BJE2"/>
<dbReference type="PROSITE" id="PS00482">
    <property type="entry name" value="DIHYDROOROTASE_1"/>
    <property type="match status" value="1"/>
</dbReference>
<dbReference type="PANTHER" id="PTHR43668">
    <property type="entry name" value="ALLANTOINASE"/>
    <property type="match status" value="1"/>
</dbReference>
<proteinExistence type="inferred from homology"/>
<reference evidence="3 4" key="1">
    <citation type="submission" date="2016-11" db="EMBL/GenBank/DDBJ databases">
        <authorList>
            <person name="Jaros S."/>
            <person name="Januszkiewicz K."/>
            <person name="Wedrychowicz H."/>
        </authorList>
    </citation>
    <scope>NUCLEOTIDE SEQUENCE [LARGE SCALE GENOMIC DNA]</scope>
    <source>
        <strain evidence="3 4">DSM 43832</strain>
    </source>
</reference>
<dbReference type="GO" id="GO:0005737">
    <property type="term" value="C:cytoplasm"/>
    <property type="evidence" value="ECO:0007669"/>
    <property type="project" value="TreeGrafter"/>
</dbReference>
<evidence type="ECO:0000313" key="4">
    <source>
        <dbReference type="Proteomes" id="UP000184363"/>
    </source>
</evidence>
<keyword evidence="4" id="KW-1185">Reference proteome</keyword>
<dbReference type="EMBL" id="FRAP01000047">
    <property type="protein sequence ID" value="SHL55132.1"/>
    <property type="molecule type" value="Genomic_DNA"/>
</dbReference>